<keyword evidence="2" id="KW-1185">Reference proteome</keyword>
<organism evidence="1 2">
    <name type="scientific">Candidatus Tokpelaia hoelldobleri</name>
    <dbReference type="NCBI Taxonomy" id="1902579"/>
    <lineage>
        <taxon>Bacteria</taxon>
        <taxon>Pseudomonadati</taxon>
        <taxon>Pseudomonadota</taxon>
        <taxon>Alphaproteobacteria</taxon>
        <taxon>Hyphomicrobiales</taxon>
        <taxon>Candidatus Tokpelaia</taxon>
    </lineage>
</organism>
<evidence type="ECO:0000313" key="2">
    <source>
        <dbReference type="Proteomes" id="UP000188912"/>
    </source>
</evidence>
<dbReference type="Gene3D" id="3.90.550.20">
    <property type="match status" value="1"/>
</dbReference>
<accession>A0A1U9JU94</accession>
<protein>
    <submittedName>
        <fullName evidence="1">Uncharacterized protein</fullName>
    </submittedName>
</protein>
<dbReference type="STRING" id="1902579.BHV28_07350"/>
<dbReference type="Proteomes" id="UP000188912">
    <property type="component" value="Chromosome"/>
</dbReference>
<reference evidence="1 2" key="1">
    <citation type="journal article" date="2010" name="Science">
        <title>Genomic comparison of the ants Camponotus floridanus and Harpegnathos saltator.</title>
        <authorList>
            <person name="Bonasio R."/>
            <person name="Zhang G."/>
            <person name="Ye C."/>
            <person name="Mutti N.S."/>
            <person name="Fang X."/>
            <person name="Qin N."/>
            <person name="Donahue G."/>
            <person name="Yang P."/>
            <person name="Li Q."/>
            <person name="Li C."/>
            <person name="Zhang P."/>
            <person name="Huang Z."/>
            <person name="Berger S.L."/>
            <person name="Reinberg D."/>
            <person name="Wang J."/>
            <person name="Liebig J."/>
        </authorList>
    </citation>
    <scope>NUCLEOTIDE SEQUENCE [LARGE SCALE GENOMIC DNA]</scope>
    <source>
        <strain evidence="1 2">Hsal</strain>
    </source>
</reference>
<evidence type="ECO:0000313" key="1">
    <source>
        <dbReference type="EMBL" id="AQS41435.1"/>
    </source>
</evidence>
<sequence>MDICTFWLGNKLRPVDIVCLSSMVLTGHRVKLFAYAPIENVPDGVELQDAASIMPLSVLYQLDPDYPSFRSDLSVVQFSDFFRVMLMKHSQGVWLDTDIYLVRPFLPSPDKVWLARENRERVGVSALYLPPDNPIIGAFEDYLHKGRPIPPWLGFKRRCLKPWLLRLQGKPVRPNRLGITVFGNDGISRLAKQFDFFKEAQPRETFYYWTGKEAARIFDPAFGLEPMVSPRFIGFHIHAKALSGTAPPEGSFYDWALQRLPAKVQEGLFR</sequence>
<dbReference type="EMBL" id="CP017315">
    <property type="protein sequence ID" value="AQS41435.1"/>
    <property type="molecule type" value="Genomic_DNA"/>
</dbReference>
<dbReference type="AlphaFoldDB" id="A0A1U9JU94"/>
<name>A0A1U9JU94_9HYPH</name>
<gene>
    <name evidence="1" type="ORF">BHV28_07350</name>
</gene>
<proteinExistence type="predicted"/>
<reference evidence="1 2" key="2">
    <citation type="journal article" date="2016" name="Sci. Rep.">
        <title>The genome of Rhizobiales bacteria in predatory ants reveals urease gene functions but no genes for nitrogen fixation.</title>
        <authorList>
            <person name="Neuvonen M.M."/>
            <person name="Tamarit D."/>
            <person name="Naslund K."/>
            <person name="Liebig J."/>
            <person name="Feldhaar H."/>
            <person name="Moran N.A."/>
            <person name="Guy L."/>
            <person name="Andersson S.G."/>
        </authorList>
    </citation>
    <scope>NUCLEOTIDE SEQUENCE [LARGE SCALE GENOMIC DNA]</scope>
    <source>
        <strain evidence="1 2">Hsal</strain>
    </source>
</reference>
<dbReference type="KEGG" id="thd:BHV28_07350"/>